<dbReference type="AlphaFoldDB" id="A0A6A5GKN2"/>
<evidence type="ECO:0000313" key="2">
    <source>
        <dbReference type="EMBL" id="KAF1755193.1"/>
    </source>
</evidence>
<gene>
    <name evidence="2" type="ORF">GCK72_021762</name>
</gene>
<accession>A0A6A5GKN2</accession>
<name>A0A6A5GKN2_CAERE</name>
<keyword evidence="1" id="KW-0812">Transmembrane</keyword>
<feature type="transmembrane region" description="Helical" evidence="1">
    <location>
        <begin position="49"/>
        <end position="69"/>
    </location>
</feature>
<dbReference type="CTD" id="78777333"/>
<dbReference type="GeneID" id="78777333"/>
<dbReference type="RefSeq" id="XP_053583393.1">
    <property type="nucleotide sequence ID" value="XM_053734480.1"/>
</dbReference>
<dbReference type="EMBL" id="WUAV01000005">
    <property type="protein sequence ID" value="KAF1755193.1"/>
    <property type="molecule type" value="Genomic_DNA"/>
</dbReference>
<evidence type="ECO:0000256" key="1">
    <source>
        <dbReference type="SAM" id="Phobius"/>
    </source>
</evidence>
<organism evidence="2 3">
    <name type="scientific">Caenorhabditis remanei</name>
    <name type="common">Caenorhabditis vulgaris</name>
    <dbReference type="NCBI Taxonomy" id="31234"/>
    <lineage>
        <taxon>Eukaryota</taxon>
        <taxon>Metazoa</taxon>
        <taxon>Ecdysozoa</taxon>
        <taxon>Nematoda</taxon>
        <taxon>Chromadorea</taxon>
        <taxon>Rhabditida</taxon>
        <taxon>Rhabditina</taxon>
        <taxon>Rhabditomorpha</taxon>
        <taxon>Rhabditoidea</taxon>
        <taxon>Rhabditidae</taxon>
        <taxon>Peloderinae</taxon>
        <taxon>Caenorhabditis</taxon>
    </lineage>
</organism>
<proteinExistence type="predicted"/>
<sequence length="118" mass="13712">MEYKNISTSFPILRIHHALRTVVVHRIVLHVHRIVADRRIVLAVLRTAVVLRIYPVVVPTVLLVVLGIHRGLKWEICFRDSDASTHFQIVLLADHRIVHHVHRTAADRRILRILRIGK</sequence>
<evidence type="ECO:0000313" key="3">
    <source>
        <dbReference type="Proteomes" id="UP000483820"/>
    </source>
</evidence>
<comment type="caution">
    <text evidence="2">The sequence shown here is derived from an EMBL/GenBank/DDBJ whole genome shotgun (WGS) entry which is preliminary data.</text>
</comment>
<protein>
    <submittedName>
        <fullName evidence="2">Uncharacterized protein</fullName>
    </submittedName>
</protein>
<dbReference type="Proteomes" id="UP000483820">
    <property type="component" value="Chromosome V"/>
</dbReference>
<reference evidence="2 3" key="1">
    <citation type="submission" date="2019-12" db="EMBL/GenBank/DDBJ databases">
        <title>Chromosome-level assembly of the Caenorhabditis remanei genome.</title>
        <authorList>
            <person name="Teterina A.A."/>
            <person name="Willis J.H."/>
            <person name="Phillips P.C."/>
        </authorList>
    </citation>
    <scope>NUCLEOTIDE SEQUENCE [LARGE SCALE GENOMIC DNA]</scope>
    <source>
        <strain evidence="2 3">PX506</strain>
        <tissue evidence="2">Whole organism</tissue>
    </source>
</reference>
<keyword evidence="1" id="KW-1133">Transmembrane helix</keyword>
<dbReference type="KEGG" id="crq:GCK72_021762"/>
<keyword evidence="1" id="KW-0472">Membrane</keyword>